<evidence type="ECO:0000313" key="1">
    <source>
        <dbReference type="EMBL" id="QOW10126.1"/>
    </source>
</evidence>
<accession>A0A7M2Y7N9</accession>
<organism evidence="1 2">
    <name type="scientific">Kaistella flava</name>
    <name type="common">ex Peng et al. 2021</name>
    <dbReference type="NCBI Taxonomy" id="2038776"/>
    <lineage>
        <taxon>Bacteria</taxon>
        <taxon>Pseudomonadati</taxon>
        <taxon>Bacteroidota</taxon>
        <taxon>Flavobacteriia</taxon>
        <taxon>Flavobacteriales</taxon>
        <taxon>Weeksellaceae</taxon>
        <taxon>Chryseobacterium group</taxon>
        <taxon>Kaistella</taxon>
    </lineage>
</organism>
<sequence>MKIDNFIIDVDKASDELNQLSDTLKYLLYENDEKVFDQFEFDKEYLEPSLFYYFFKNKGQDQKLNYRQYIVNNYIGNLPLKFDIDIDCFKNARIPEAGFVVSPKQTSIIYDNEKYYFQNGEQLHINEDRYLKNSNIRISSVVPNILHQYHPSGFEHSIIEIQKDVLKDLNKAYDNLSKCSPGFTQLLNMTTKEISVFNLPKTPSFASINYFGTSFINIHERKHNDILFMDEIAHQSGHSIFTLLTRDSDSYFLFPPQTLLKEFTGFSGEGRTLYGAFHSMFTLCTIIHTLNAFLLNGNPNEYEKIELYGRIGFYLDKLIYDVEIISKLEIFTPKGKQIYQMLAENMADYQKLENGIFLKFNYDNQDYLFSPNRFLFSNQSILNEAQIS</sequence>
<dbReference type="EMBL" id="CP040442">
    <property type="protein sequence ID" value="QOW10126.1"/>
    <property type="molecule type" value="Genomic_DNA"/>
</dbReference>
<keyword evidence="2" id="KW-1185">Reference proteome</keyword>
<evidence type="ECO:0008006" key="3">
    <source>
        <dbReference type="Google" id="ProtNLM"/>
    </source>
</evidence>
<reference evidence="1 2" key="1">
    <citation type="submission" date="2019-05" db="EMBL/GenBank/DDBJ databases">
        <title>Chryseobacterium sp. isolated from King George Island, maritime Antarctica.</title>
        <authorList>
            <person name="Peng X."/>
        </authorList>
    </citation>
    <scope>NUCLEOTIDE SEQUENCE [LARGE SCALE GENOMIC DNA]</scope>
    <source>
        <strain evidence="1 2">7-3A</strain>
    </source>
</reference>
<gene>
    <name evidence="1" type="ORF">Q73A0000_07010</name>
</gene>
<dbReference type="RefSeq" id="WP_193813353.1">
    <property type="nucleotide sequence ID" value="NZ_CP040442.1"/>
</dbReference>
<dbReference type="AlphaFoldDB" id="A0A7M2Y7N9"/>
<proteinExistence type="predicted"/>
<evidence type="ECO:0000313" key="2">
    <source>
        <dbReference type="Proteomes" id="UP000594195"/>
    </source>
</evidence>
<protein>
    <recommendedName>
        <fullName evidence="3">HEXXH motif domain-containing protein</fullName>
    </recommendedName>
</protein>
<dbReference type="KEGG" id="kfa:Q73A0000_07010"/>
<name>A0A7M2Y7N9_9FLAO</name>
<dbReference type="Proteomes" id="UP000594195">
    <property type="component" value="Chromosome"/>
</dbReference>